<dbReference type="PROSITE" id="PS50003">
    <property type="entry name" value="PH_DOMAIN"/>
    <property type="match status" value="1"/>
</dbReference>
<feature type="domain" description="PH" evidence="4">
    <location>
        <begin position="28"/>
        <end position="142"/>
    </location>
</feature>
<dbReference type="InterPro" id="IPR001849">
    <property type="entry name" value="PH_domain"/>
</dbReference>
<gene>
    <name evidence="5" type="ORF">MELIAE_LOCUS2940</name>
</gene>
<evidence type="ECO:0000259" key="4">
    <source>
        <dbReference type="PROSITE" id="PS50003"/>
    </source>
</evidence>
<keyword evidence="2" id="KW-0472">Membrane</keyword>
<dbReference type="Pfam" id="PF00169">
    <property type="entry name" value="PH"/>
    <property type="match status" value="1"/>
</dbReference>
<evidence type="ECO:0000256" key="3">
    <source>
        <dbReference type="SAM" id="MobiDB-lite"/>
    </source>
</evidence>
<keyword evidence="6" id="KW-1185">Reference proteome</keyword>
<dbReference type="SUPFAM" id="SSF50729">
    <property type="entry name" value="PH domain-like"/>
    <property type="match status" value="1"/>
</dbReference>
<name>A0A9P0FC14_BRAAE</name>
<proteinExistence type="predicted"/>
<comment type="subcellular location">
    <subcellularLocation>
        <location evidence="1">Membrane</location>
    </subcellularLocation>
</comment>
<evidence type="ECO:0000256" key="1">
    <source>
        <dbReference type="ARBA" id="ARBA00004370"/>
    </source>
</evidence>
<dbReference type="PANTHER" id="PTHR14309:SF12">
    <property type="entry name" value="PH DOMAIN-CONTAINING PROTEIN"/>
    <property type="match status" value="1"/>
</dbReference>
<accession>A0A9P0FC14</accession>
<reference evidence="5" key="1">
    <citation type="submission" date="2021-12" db="EMBL/GenBank/DDBJ databases">
        <authorList>
            <person name="King R."/>
        </authorList>
    </citation>
    <scope>NUCLEOTIDE SEQUENCE</scope>
</reference>
<dbReference type="GO" id="GO:0016020">
    <property type="term" value="C:membrane"/>
    <property type="evidence" value="ECO:0007669"/>
    <property type="project" value="UniProtKB-SubCell"/>
</dbReference>
<dbReference type="EMBL" id="OV121133">
    <property type="protein sequence ID" value="CAH0550023.1"/>
    <property type="molecule type" value="Genomic_DNA"/>
</dbReference>
<evidence type="ECO:0000313" key="6">
    <source>
        <dbReference type="Proteomes" id="UP001154078"/>
    </source>
</evidence>
<evidence type="ECO:0000256" key="2">
    <source>
        <dbReference type="ARBA" id="ARBA00023136"/>
    </source>
</evidence>
<sequence>MFTLCMSREHPPPQEPLHNQTRNNVTNKQVKGGYLLRYRRGIFCKGWSEEWMVLYEDSTLAWYADKGLSRPRGHVRISEAPELLAVGEWTRQVPRRPRFPAQCHVGQLLAIGSRAFQDVHWLMAQSTAEINDWMTAISNTLPPPPHLPLEDKRLSLTPQEMQVKTNKSRVANGCALPVRNGNVAAGRRHSPANIGNGAAVGAGAATTAATTTTTVAACYNNVKHNAHTNHSQISDLLITDSKAEESCGMVGYIDIGAFKQINVFSIKTSFSPTQAYDADHTVLSGVVIDWGHGWGWGQAAWAAQTACAHEAAVTSAIYCHAADDYALGGYDEVDWSAFGDFSF</sequence>
<dbReference type="InterPro" id="IPR039680">
    <property type="entry name" value="PLEKHB1/2"/>
</dbReference>
<dbReference type="PANTHER" id="PTHR14309">
    <property type="entry name" value="EXPRESSED PROTEIN"/>
    <property type="match status" value="1"/>
</dbReference>
<feature type="region of interest" description="Disordered" evidence="3">
    <location>
        <begin position="1"/>
        <end position="24"/>
    </location>
</feature>
<organism evidence="5 6">
    <name type="scientific">Brassicogethes aeneus</name>
    <name type="common">Rape pollen beetle</name>
    <name type="synonym">Meligethes aeneus</name>
    <dbReference type="NCBI Taxonomy" id="1431903"/>
    <lineage>
        <taxon>Eukaryota</taxon>
        <taxon>Metazoa</taxon>
        <taxon>Ecdysozoa</taxon>
        <taxon>Arthropoda</taxon>
        <taxon>Hexapoda</taxon>
        <taxon>Insecta</taxon>
        <taxon>Pterygota</taxon>
        <taxon>Neoptera</taxon>
        <taxon>Endopterygota</taxon>
        <taxon>Coleoptera</taxon>
        <taxon>Polyphaga</taxon>
        <taxon>Cucujiformia</taxon>
        <taxon>Nitidulidae</taxon>
        <taxon>Meligethinae</taxon>
        <taxon>Brassicogethes</taxon>
    </lineage>
</organism>
<protein>
    <recommendedName>
        <fullName evidence="4">PH domain-containing protein</fullName>
    </recommendedName>
</protein>
<evidence type="ECO:0000313" key="5">
    <source>
        <dbReference type="EMBL" id="CAH0550023.1"/>
    </source>
</evidence>
<dbReference type="AlphaFoldDB" id="A0A9P0FC14"/>
<dbReference type="SMART" id="SM00233">
    <property type="entry name" value="PH"/>
    <property type="match status" value="1"/>
</dbReference>
<dbReference type="Gene3D" id="2.30.29.30">
    <property type="entry name" value="Pleckstrin-homology domain (PH domain)/Phosphotyrosine-binding domain (PTB)"/>
    <property type="match status" value="1"/>
</dbReference>
<dbReference type="GO" id="GO:0045595">
    <property type="term" value="P:regulation of cell differentiation"/>
    <property type="evidence" value="ECO:0007669"/>
    <property type="project" value="TreeGrafter"/>
</dbReference>
<dbReference type="OrthoDB" id="5914923at2759"/>
<dbReference type="InterPro" id="IPR011993">
    <property type="entry name" value="PH-like_dom_sf"/>
</dbReference>
<dbReference type="Proteomes" id="UP001154078">
    <property type="component" value="Chromosome 2"/>
</dbReference>